<reference evidence="1 2" key="1">
    <citation type="submission" date="2018-03" db="EMBL/GenBank/DDBJ databases">
        <title>Rhodobacter veldkampii.</title>
        <authorList>
            <person name="Meyer T.E."/>
            <person name="Miller S."/>
            <person name="Lodha T."/>
            <person name="Gandham S."/>
            <person name="Chintalapati S."/>
            <person name="Chintalapati V.R."/>
        </authorList>
    </citation>
    <scope>NUCLEOTIDE SEQUENCE [LARGE SCALE GENOMIC DNA]</scope>
    <source>
        <strain evidence="1 2">DSM 11550</strain>
    </source>
</reference>
<evidence type="ECO:0000313" key="1">
    <source>
        <dbReference type="EMBL" id="PTE16876.1"/>
    </source>
</evidence>
<dbReference type="EMBL" id="PZKF01000029">
    <property type="protein sequence ID" value="PTE16876.1"/>
    <property type="molecule type" value="Genomic_DNA"/>
</dbReference>
<protein>
    <submittedName>
        <fullName evidence="1">Uncharacterized protein</fullName>
    </submittedName>
</protein>
<gene>
    <name evidence="1" type="ORF">C5F46_11905</name>
</gene>
<name>A0A2T4JG55_9RHOB</name>
<keyword evidence="2" id="KW-1185">Reference proteome</keyword>
<organism evidence="1 2">
    <name type="scientific">Phaeovulum veldkampii DSM 11550</name>
    <dbReference type="NCBI Taxonomy" id="1185920"/>
    <lineage>
        <taxon>Bacteria</taxon>
        <taxon>Pseudomonadati</taxon>
        <taxon>Pseudomonadota</taxon>
        <taxon>Alphaproteobacteria</taxon>
        <taxon>Rhodobacterales</taxon>
        <taxon>Paracoccaceae</taxon>
        <taxon>Phaeovulum</taxon>
    </lineage>
</organism>
<accession>A0A2T4JG55</accession>
<proteinExistence type="predicted"/>
<dbReference type="AlphaFoldDB" id="A0A2T4JG55"/>
<evidence type="ECO:0000313" key="2">
    <source>
        <dbReference type="Proteomes" id="UP000241899"/>
    </source>
</evidence>
<sequence length="62" mass="7079">MQMEDTSIRTAEEHRQALQQIERLWHAAPGSPDEVRLEKLVAAVEVYEARSVSGWDDKQTQG</sequence>
<comment type="caution">
    <text evidence="1">The sequence shown here is derived from an EMBL/GenBank/DDBJ whole genome shotgun (WGS) entry which is preliminary data.</text>
</comment>
<dbReference type="Proteomes" id="UP000241899">
    <property type="component" value="Unassembled WGS sequence"/>
</dbReference>